<proteinExistence type="predicted"/>
<dbReference type="Proteomes" id="UP000218899">
    <property type="component" value="Chromosome"/>
</dbReference>
<protein>
    <submittedName>
        <fullName evidence="3">Cation transporter</fullName>
    </submittedName>
</protein>
<reference evidence="3 4" key="1">
    <citation type="submission" date="2015-08" db="EMBL/GenBank/DDBJ databases">
        <title>Complete genome sequence of Sulfurifustis variabilis.</title>
        <authorList>
            <person name="Miura A."/>
            <person name="Kojima H."/>
            <person name="Fukui M."/>
        </authorList>
    </citation>
    <scope>NUCLEOTIDE SEQUENCE [LARGE SCALE GENOMIC DNA]</scope>
    <source>
        <strain evidence="4">skN76</strain>
    </source>
</reference>
<dbReference type="InterPro" id="IPR007029">
    <property type="entry name" value="YHS_dom"/>
</dbReference>
<feature type="compositionally biased region" description="Low complexity" evidence="1">
    <location>
        <begin position="72"/>
        <end position="81"/>
    </location>
</feature>
<dbReference type="Pfam" id="PF04945">
    <property type="entry name" value="YHS"/>
    <property type="match status" value="1"/>
</dbReference>
<keyword evidence="4" id="KW-1185">Reference proteome</keyword>
<evidence type="ECO:0000313" key="3">
    <source>
        <dbReference type="EMBL" id="BAU49757.1"/>
    </source>
</evidence>
<name>A0A1B4VG43_9GAMM</name>
<dbReference type="AlphaFoldDB" id="A0A1B4VG43"/>
<accession>A0A1B4VG43</accession>
<sequence length="145" mass="15120">MDWLSQNWLWLVLAAGAALFLLRRGGGHVGGHGGGLVDLLGGIGRGHGGGRGHGSGHGGHEERSGHADRAGAADAPEAAIDPVSGEAVRTAQALTSVHGGKVYYFASKENRDRFEAAPQEYAHEAVGHPVHPAEAARERPRRRGC</sequence>
<dbReference type="EMBL" id="AP014936">
    <property type="protein sequence ID" value="BAU49757.1"/>
    <property type="molecule type" value="Genomic_DNA"/>
</dbReference>
<dbReference type="OrthoDB" id="344729at2"/>
<gene>
    <name evidence="3" type="ORF">SVA_3209</name>
</gene>
<feature type="domain" description="YHS" evidence="2">
    <location>
        <begin position="80"/>
        <end position="124"/>
    </location>
</feature>
<evidence type="ECO:0000256" key="1">
    <source>
        <dbReference type="SAM" id="MobiDB-lite"/>
    </source>
</evidence>
<feature type="compositionally biased region" description="Basic and acidic residues" evidence="1">
    <location>
        <begin position="58"/>
        <end position="71"/>
    </location>
</feature>
<evidence type="ECO:0000259" key="2">
    <source>
        <dbReference type="Pfam" id="PF04945"/>
    </source>
</evidence>
<evidence type="ECO:0000313" key="4">
    <source>
        <dbReference type="Proteomes" id="UP000218899"/>
    </source>
</evidence>
<dbReference type="KEGG" id="sva:SVA_3209"/>
<feature type="region of interest" description="Disordered" evidence="1">
    <location>
        <begin position="47"/>
        <end position="82"/>
    </location>
</feature>
<organism evidence="3 4">
    <name type="scientific">Sulfurifustis variabilis</name>
    <dbReference type="NCBI Taxonomy" id="1675686"/>
    <lineage>
        <taxon>Bacteria</taxon>
        <taxon>Pseudomonadati</taxon>
        <taxon>Pseudomonadota</taxon>
        <taxon>Gammaproteobacteria</taxon>
        <taxon>Acidiferrobacterales</taxon>
        <taxon>Acidiferrobacteraceae</taxon>
        <taxon>Sulfurifustis</taxon>
    </lineage>
</organism>
<dbReference type="RefSeq" id="WP_096462122.1">
    <property type="nucleotide sequence ID" value="NZ_AP014936.1"/>
</dbReference>
<feature type="region of interest" description="Disordered" evidence="1">
    <location>
        <begin position="121"/>
        <end position="145"/>
    </location>
</feature>
<feature type="compositionally biased region" description="Gly residues" evidence="1">
    <location>
        <begin position="47"/>
        <end position="57"/>
    </location>
</feature>